<evidence type="ECO:0000313" key="1">
    <source>
        <dbReference type="EMBL" id="TXL71470.1"/>
    </source>
</evidence>
<reference evidence="1 2" key="1">
    <citation type="submission" date="2019-06" db="EMBL/GenBank/DDBJ databases">
        <title>New taxonomy in bacterial strain CC-CFT640, isolated from vineyard.</title>
        <authorList>
            <person name="Lin S.-Y."/>
            <person name="Tsai C.-F."/>
            <person name="Young C.-C."/>
        </authorList>
    </citation>
    <scope>NUCLEOTIDE SEQUENCE [LARGE SCALE GENOMIC DNA]</scope>
    <source>
        <strain evidence="1 2">CC-CFT640</strain>
    </source>
</reference>
<sequence>MRAGAISTSQNWRQRPPFNKSLLENIIGTWVRIAPVSSTYGGARIPGGGSITATVFLEDQNHRQIMQLDRLPAVGETASGVIIRPDGWRDKIVIARMAPRVDPAKAWIGAGLKGGVTVVAGGKEALVGSLWNLHSADLGFPFVATASRVGLGAGASGGVVLCLGYGFDSPQGALGIGLGGWDFNLSLGARWSAWLKSQRLANPKTAGALAKLIRALTQVRTSQIKSLDSLMQLTSGFVHNEGMINLFKNLVGLSNFDDRMKCLITFDLPASGGLEVSIVYTDGSVVAVDGPSAAKYIGSLQPASYQPREPRYGSGNRPAY</sequence>
<organism evidence="1 2">
    <name type="scientific">Vineibacter terrae</name>
    <dbReference type="NCBI Taxonomy" id="2586908"/>
    <lineage>
        <taxon>Bacteria</taxon>
        <taxon>Pseudomonadati</taxon>
        <taxon>Pseudomonadota</taxon>
        <taxon>Alphaproteobacteria</taxon>
        <taxon>Hyphomicrobiales</taxon>
        <taxon>Vineibacter</taxon>
    </lineage>
</organism>
<proteinExistence type="predicted"/>
<accession>A0A5C8PD77</accession>
<name>A0A5C8PD77_9HYPH</name>
<evidence type="ECO:0000313" key="2">
    <source>
        <dbReference type="Proteomes" id="UP000321638"/>
    </source>
</evidence>
<dbReference type="OrthoDB" id="9818364at2"/>
<keyword evidence="2" id="KW-1185">Reference proteome</keyword>
<dbReference type="EMBL" id="VDUZ01000043">
    <property type="protein sequence ID" value="TXL71470.1"/>
    <property type="molecule type" value="Genomic_DNA"/>
</dbReference>
<gene>
    <name evidence="1" type="ORF">FHP25_30030</name>
</gene>
<dbReference type="Proteomes" id="UP000321638">
    <property type="component" value="Unassembled WGS sequence"/>
</dbReference>
<protein>
    <submittedName>
        <fullName evidence="1">Uncharacterized protein</fullName>
    </submittedName>
</protein>
<comment type="caution">
    <text evidence="1">The sequence shown here is derived from an EMBL/GenBank/DDBJ whole genome shotgun (WGS) entry which is preliminary data.</text>
</comment>
<dbReference type="AlphaFoldDB" id="A0A5C8PD77"/>
<dbReference type="RefSeq" id="WP_147850691.1">
    <property type="nucleotide sequence ID" value="NZ_VDUZ01000043.1"/>
</dbReference>